<proteinExistence type="predicted"/>
<evidence type="ECO:0000256" key="1">
    <source>
        <dbReference type="SAM" id="Phobius"/>
    </source>
</evidence>
<evidence type="ECO:0000313" key="3">
    <source>
        <dbReference type="Proteomes" id="UP001501627"/>
    </source>
</evidence>
<feature type="transmembrane region" description="Helical" evidence="1">
    <location>
        <begin position="13"/>
        <end position="32"/>
    </location>
</feature>
<keyword evidence="1" id="KW-1133">Transmembrane helix</keyword>
<feature type="transmembrane region" description="Helical" evidence="1">
    <location>
        <begin position="68"/>
        <end position="86"/>
    </location>
</feature>
<keyword evidence="3" id="KW-1185">Reference proteome</keyword>
<reference evidence="3" key="1">
    <citation type="journal article" date="2019" name="Int. J. Syst. Evol. Microbiol.">
        <title>The Global Catalogue of Microorganisms (GCM) 10K type strain sequencing project: providing services to taxonomists for standard genome sequencing and annotation.</title>
        <authorList>
            <consortium name="The Broad Institute Genomics Platform"/>
            <consortium name="The Broad Institute Genome Sequencing Center for Infectious Disease"/>
            <person name="Wu L."/>
            <person name="Ma J."/>
        </authorList>
    </citation>
    <scope>NUCLEOTIDE SEQUENCE [LARGE SCALE GENOMIC DNA]</scope>
    <source>
        <strain evidence="3">JCM 17561</strain>
    </source>
</reference>
<keyword evidence="1" id="KW-0812">Transmembrane</keyword>
<dbReference type="RefSeq" id="WP_103045505.1">
    <property type="nucleotide sequence ID" value="NZ_BAABBP010000006.1"/>
</dbReference>
<comment type="caution">
    <text evidence="2">The sequence shown here is derived from an EMBL/GenBank/DDBJ whole genome shotgun (WGS) entry which is preliminary data.</text>
</comment>
<evidence type="ECO:0000313" key="2">
    <source>
        <dbReference type="EMBL" id="GAA3988854.1"/>
    </source>
</evidence>
<feature type="transmembrane region" description="Helical" evidence="1">
    <location>
        <begin position="44"/>
        <end position="62"/>
    </location>
</feature>
<sequence>MSLLAAFNHVLNLLAPAFALASWLLLCSALAWRARLVGRWRRVWLADSAVGCAVLLAGLLLAGDDGRMATYAALVLACATSHWLGLRGWRR</sequence>
<gene>
    <name evidence="2" type="ORF">GCM10022279_09950</name>
</gene>
<organism evidence="2 3">
    <name type="scientific">Comamonas faecalis</name>
    <dbReference type="NCBI Taxonomy" id="1387849"/>
    <lineage>
        <taxon>Bacteria</taxon>
        <taxon>Pseudomonadati</taxon>
        <taxon>Pseudomonadota</taxon>
        <taxon>Betaproteobacteria</taxon>
        <taxon>Burkholderiales</taxon>
        <taxon>Comamonadaceae</taxon>
        <taxon>Comamonas</taxon>
    </lineage>
</organism>
<keyword evidence="1" id="KW-0472">Membrane</keyword>
<protein>
    <submittedName>
        <fullName evidence="2">Uncharacterized protein</fullName>
    </submittedName>
</protein>
<dbReference type="EMBL" id="BAABBP010000006">
    <property type="protein sequence ID" value="GAA3988854.1"/>
    <property type="molecule type" value="Genomic_DNA"/>
</dbReference>
<accession>A0ABP7QW38</accession>
<name>A0ABP7QW38_9BURK</name>
<dbReference type="Proteomes" id="UP001501627">
    <property type="component" value="Unassembled WGS sequence"/>
</dbReference>